<accession>A0A1A9UV45</accession>
<keyword evidence="2" id="KW-1185">Reference proteome</keyword>
<organism evidence="1 2">
    <name type="scientific">Glossina austeni</name>
    <name type="common">Savannah tsetse fly</name>
    <dbReference type="NCBI Taxonomy" id="7395"/>
    <lineage>
        <taxon>Eukaryota</taxon>
        <taxon>Metazoa</taxon>
        <taxon>Ecdysozoa</taxon>
        <taxon>Arthropoda</taxon>
        <taxon>Hexapoda</taxon>
        <taxon>Insecta</taxon>
        <taxon>Pterygota</taxon>
        <taxon>Neoptera</taxon>
        <taxon>Endopterygota</taxon>
        <taxon>Diptera</taxon>
        <taxon>Brachycera</taxon>
        <taxon>Muscomorpha</taxon>
        <taxon>Hippoboscoidea</taxon>
        <taxon>Glossinidae</taxon>
        <taxon>Glossina</taxon>
    </lineage>
</organism>
<evidence type="ECO:0000313" key="2">
    <source>
        <dbReference type="Proteomes" id="UP000078200"/>
    </source>
</evidence>
<name>A0A1A9UV45_GLOAU</name>
<dbReference type="EnsemblMetazoa" id="GAUT016644-RA">
    <property type="protein sequence ID" value="GAUT016644-PA"/>
    <property type="gene ID" value="GAUT016644"/>
</dbReference>
<dbReference type="STRING" id="7395.A0A1A9UV45"/>
<evidence type="ECO:0000313" key="1">
    <source>
        <dbReference type="EnsemblMetazoa" id="GAUT016644-PA"/>
    </source>
</evidence>
<sequence>MNSKCSSPLTSSSWYVVSSTTIVSPPAPVLLITEVFCASGKISSASSCSASTKCSASSSPPMASSTAACNCLWNVSVVDICSMSSSSFSDLKCIVTCSGGAELLGDLPKSSRARNSNDVIDISFSPDTLRLIYFHKEGTQYNMLRLSIARLSTASPGECIQQAVKGVNSNLIMFIISKLITSNILAHLSAEAEHNRFPLALVTNACKGTKNAIILHNRLLCHQNN</sequence>
<dbReference type="Proteomes" id="UP000078200">
    <property type="component" value="Unassembled WGS sequence"/>
</dbReference>
<protein>
    <submittedName>
        <fullName evidence="1">Uncharacterized protein</fullName>
    </submittedName>
</protein>
<dbReference type="VEuPathDB" id="VectorBase:GAUT016644"/>
<reference evidence="1" key="1">
    <citation type="submission" date="2020-05" db="UniProtKB">
        <authorList>
            <consortium name="EnsemblMetazoa"/>
        </authorList>
    </citation>
    <scope>IDENTIFICATION</scope>
    <source>
        <strain evidence="1">TTRI</strain>
    </source>
</reference>
<dbReference type="AlphaFoldDB" id="A0A1A9UV45"/>
<proteinExistence type="predicted"/>